<keyword evidence="5" id="KW-0503">Monooxygenase</keyword>
<dbReference type="PANTHER" id="PTHR42747">
    <property type="entry name" value="NITRONATE MONOOXYGENASE-RELATED"/>
    <property type="match status" value="1"/>
</dbReference>
<dbReference type="GO" id="GO:0018580">
    <property type="term" value="F:nitronate monooxygenase activity"/>
    <property type="evidence" value="ECO:0007669"/>
    <property type="project" value="InterPro"/>
</dbReference>
<evidence type="ECO:0000313" key="7">
    <source>
        <dbReference type="Proteomes" id="UP000278756"/>
    </source>
</evidence>
<dbReference type="InterPro" id="IPR004136">
    <property type="entry name" value="NMO"/>
</dbReference>
<accession>A0A3G9FX24</accession>
<dbReference type="PANTHER" id="PTHR42747:SF4">
    <property type="entry name" value="BLR1330 PROTEIN"/>
    <property type="match status" value="1"/>
</dbReference>
<dbReference type="OrthoDB" id="9778912at2"/>
<dbReference type="EMBL" id="AP018827">
    <property type="protein sequence ID" value="BBF79652.1"/>
    <property type="molecule type" value="Genomic_DNA"/>
</dbReference>
<evidence type="ECO:0000256" key="5">
    <source>
        <dbReference type="ARBA" id="ARBA00023033"/>
    </source>
</evidence>
<dbReference type="SUPFAM" id="SSF51412">
    <property type="entry name" value="Inosine monophosphate dehydrogenase (IMPDH)"/>
    <property type="match status" value="1"/>
</dbReference>
<name>A0A3G9FX24_9CAUL</name>
<gene>
    <name evidence="6" type="ORF">EM6_0221</name>
</gene>
<keyword evidence="6" id="KW-0223">Dioxygenase</keyword>
<reference evidence="7" key="1">
    <citation type="journal article" date="2017" name="Biotechnol. Biofuels">
        <title>Evaluation of environmental bacterial communities as a factor affecting the growth of duckweed Lemna minor.</title>
        <authorList>
            <person name="Ishizawa H."/>
            <person name="Kuroda M."/>
            <person name="Morikawa M."/>
            <person name="Ike M."/>
        </authorList>
    </citation>
    <scope>NUCLEOTIDE SEQUENCE [LARGE SCALE GENOMIC DNA]</scope>
    <source>
        <strain evidence="7">M6</strain>
    </source>
</reference>
<dbReference type="GO" id="GO:0051213">
    <property type="term" value="F:dioxygenase activity"/>
    <property type="evidence" value="ECO:0007669"/>
    <property type="project" value="UniProtKB-KW"/>
</dbReference>
<evidence type="ECO:0000256" key="3">
    <source>
        <dbReference type="ARBA" id="ARBA00022643"/>
    </source>
</evidence>
<organism evidence="6 7">
    <name type="scientific">Asticcacaulis excentricus</name>
    <dbReference type="NCBI Taxonomy" id="78587"/>
    <lineage>
        <taxon>Bacteria</taxon>
        <taxon>Pseudomonadati</taxon>
        <taxon>Pseudomonadota</taxon>
        <taxon>Alphaproteobacteria</taxon>
        <taxon>Caulobacterales</taxon>
        <taxon>Caulobacteraceae</taxon>
        <taxon>Asticcacaulis</taxon>
    </lineage>
</organism>
<evidence type="ECO:0000256" key="4">
    <source>
        <dbReference type="ARBA" id="ARBA00023002"/>
    </source>
</evidence>
<reference evidence="7" key="2">
    <citation type="journal article" date="2017" name="Plant Physiol. Biochem.">
        <title>Differential oxidative and antioxidative response of duckweed Lemna minor toward plant growth promoting/inhibiting bacteria.</title>
        <authorList>
            <person name="Ishizawa H."/>
            <person name="Kuroda M."/>
            <person name="Morikawa M."/>
            <person name="Ike M."/>
        </authorList>
    </citation>
    <scope>NUCLEOTIDE SEQUENCE [LARGE SCALE GENOMIC DNA]</scope>
    <source>
        <strain evidence="7">M6</strain>
    </source>
</reference>
<dbReference type="Proteomes" id="UP000278756">
    <property type="component" value="Chromosome 1"/>
</dbReference>
<sequence length="315" mass="33795">MAIPDTLKAGLSFPAIAAPMFLVSGPELVIATCQSGMIGTFPALNQRTTEGYAQWLDEIQGALKLEDARFGVNMIVHPTNSRLMADMRVTVEKKVPLVITSLGAVRDVVDAVHSYGGVVFHDITTVRHAQKAAEAGVDGLILVCNGAGGHAGTYNPFALLGEIRQWYKGTLVLSGCLSRGSDVAAALMMGADLAYMGTRFIATEEAMASDGYKTMLTQSSAKDIVYTPAISGVPASFLLPSLESHGITKDMLKDMTTKMDMDHEMSDEAKAWKTLWSAGQGTGNVRDILPASELIARLKMEFSEATQRFAQTRLT</sequence>
<protein>
    <submittedName>
        <fullName evidence="6">Dioxygenases related to 2-nitropropane dioxygenase</fullName>
    </submittedName>
</protein>
<evidence type="ECO:0000313" key="6">
    <source>
        <dbReference type="EMBL" id="BBF79652.1"/>
    </source>
</evidence>
<keyword evidence="2" id="KW-0285">Flavoprotein</keyword>
<keyword evidence="3" id="KW-0288">FMN</keyword>
<comment type="similarity">
    <text evidence="1">Belongs to the nitronate monooxygenase family. NMO class I subfamily.</text>
</comment>
<dbReference type="Pfam" id="PF03060">
    <property type="entry name" value="NMO"/>
    <property type="match status" value="1"/>
</dbReference>
<evidence type="ECO:0000256" key="1">
    <source>
        <dbReference type="ARBA" id="ARBA00009881"/>
    </source>
</evidence>
<dbReference type="RefSeq" id="WP_126419642.1">
    <property type="nucleotide sequence ID" value="NZ_AP018827.1"/>
</dbReference>
<dbReference type="CDD" id="cd04730">
    <property type="entry name" value="NPD_like"/>
    <property type="match status" value="1"/>
</dbReference>
<dbReference type="FunFam" id="3.20.20.70:FF:000210">
    <property type="entry name" value="2-nitropropane dioxygenase"/>
    <property type="match status" value="1"/>
</dbReference>
<dbReference type="Gene3D" id="3.20.20.70">
    <property type="entry name" value="Aldolase class I"/>
    <property type="match status" value="1"/>
</dbReference>
<dbReference type="InterPro" id="IPR013785">
    <property type="entry name" value="Aldolase_TIM"/>
</dbReference>
<keyword evidence="4" id="KW-0560">Oxidoreductase</keyword>
<proteinExistence type="inferred from homology"/>
<evidence type="ECO:0000256" key="2">
    <source>
        <dbReference type="ARBA" id="ARBA00022630"/>
    </source>
</evidence>
<dbReference type="AlphaFoldDB" id="A0A3G9FX24"/>